<dbReference type="Pfam" id="PF04214">
    <property type="entry name" value="DUF411"/>
    <property type="match status" value="1"/>
</dbReference>
<dbReference type="EMBL" id="BBMN01000002">
    <property type="protein sequence ID" value="GAL03514.1"/>
    <property type="molecule type" value="Genomic_DNA"/>
</dbReference>
<dbReference type="STRING" id="754436.JCM19237_6408"/>
<reference evidence="3 5" key="2">
    <citation type="submission" date="2015-05" db="EMBL/GenBank/DDBJ databases">
        <title>Photobacterium galathea sp. nov.</title>
        <authorList>
            <person name="Machado H."/>
            <person name="Gram L."/>
        </authorList>
    </citation>
    <scope>NUCLEOTIDE SEQUENCE [LARGE SCALE GENOMIC DNA]</scope>
    <source>
        <strain evidence="3 5">DSM 25995</strain>
    </source>
</reference>
<evidence type="ECO:0000313" key="5">
    <source>
        <dbReference type="Proteomes" id="UP000036426"/>
    </source>
</evidence>
<dbReference type="eggNOG" id="COG3019">
    <property type="taxonomic scope" value="Bacteria"/>
</dbReference>
<keyword evidence="5" id="KW-1185">Reference proteome</keyword>
<feature type="signal peptide" evidence="1">
    <location>
        <begin position="1"/>
        <end position="27"/>
    </location>
</feature>
<evidence type="ECO:0000313" key="4">
    <source>
        <dbReference type="Proteomes" id="UP000029227"/>
    </source>
</evidence>
<feature type="chain" id="PRO_5010408268" evidence="1">
    <location>
        <begin position="28"/>
        <end position="154"/>
    </location>
</feature>
<evidence type="ECO:0000256" key="1">
    <source>
        <dbReference type="SAM" id="SignalP"/>
    </source>
</evidence>
<sequence length="154" mass="17290">MKKTFNTTIAKTLTAAALLTMTTSAFAAKYTGTNYLSPYCGCCKEWVKHMEENDIKLDMVFEENLTPVKIKLGVRPEYASCHTAEINGYTFEGHIPANEIVRFLESQPKRMKGLAVGGMPMGSPGMEYNDQKDPYNVLAFDENGKTMVWSRENQ</sequence>
<dbReference type="Proteomes" id="UP000029227">
    <property type="component" value="Unassembled WGS sequence"/>
</dbReference>
<accession>A0A090QNZ5</accession>
<dbReference type="EMBL" id="LDOV01000022">
    <property type="protein sequence ID" value="KLV00462.1"/>
    <property type="molecule type" value="Genomic_DNA"/>
</dbReference>
<name>A0A090QNZ5_9GAMM</name>
<evidence type="ECO:0000313" key="3">
    <source>
        <dbReference type="EMBL" id="KLV00462.1"/>
    </source>
</evidence>
<dbReference type="OrthoDB" id="14727at2"/>
<gene>
    <name evidence="3" type="ORF">ABT58_12435</name>
    <name evidence="2" type="ORF">JCM19237_6408</name>
</gene>
<dbReference type="SUPFAM" id="SSF52833">
    <property type="entry name" value="Thioredoxin-like"/>
    <property type="match status" value="1"/>
</dbReference>
<protein>
    <submittedName>
        <fullName evidence="2">CopG protein</fullName>
    </submittedName>
    <submittedName>
        <fullName evidence="3">Copper amine oxidase</fullName>
    </submittedName>
</protein>
<reference evidence="2 4" key="1">
    <citation type="journal article" date="2014" name="Genome Announc.">
        <title>Draft Genome Sequences of Two Vibrionaceae Species, Vibrio ponticus C121 and Photobacterium aphoticum C119, Isolated as Coral Reef Microbiota.</title>
        <authorList>
            <person name="Al-saari N."/>
            <person name="Meirelles P.M."/>
            <person name="Mino S."/>
            <person name="Suda W."/>
            <person name="Oshima K."/>
            <person name="Hattori M."/>
            <person name="Ohkuma M."/>
            <person name="Thompson F.L."/>
            <person name="Gomez-Gil B."/>
            <person name="Sawabe T."/>
            <person name="Sawabe T."/>
        </authorList>
    </citation>
    <scope>NUCLEOTIDE SEQUENCE [LARGE SCALE GENOMIC DNA]</scope>
    <source>
        <strain evidence="2 4">JCM 19237</strain>
    </source>
</reference>
<dbReference type="AlphaFoldDB" id="A0A090QNZ5"/>
<dbReference type="InterPro" id="IPR007332">
    <property type="entry name" value="DUF411"/>
</dbReference>
<comment type="caution">
    <text evidence="2">The sequence shown here is derived from an EMBL/GenBank/DDBJ whole genome shotgun (WGS) entry which is preliminary data.</text>
</comment>
<proteinExistence type="predicted"/>
<keyword evidence="1" id="KW-0732">Signal</keyword>
<dbReference type="Proteomes" id="UP000036426">
    <property type="component" value="Unassembled WGS sequence"/>
</dbReference>
<dbReference type="InterPro" id="IPR036249">
    <property type="entry name" value="Thioredoxin-like_sf"/>
</dbReference>
<dbReference type="PATRIC" id="fig|754436.4.peg.2643"/>
<organism evidence="2 4">
    <name type="scientific">Photobacterium aphoticum</name>
    <dbReference type="NCBI Taxonomy" id="754436"/>
    <lineage>
        <taxon>Bacteria</taxon>
        <taxon>Pseudomonadati</taxon>
        <taxon>Pseudomonadota</taxon>
        <taxon>Gammaproteobacteria</taxon>
        <taxon>Vibrionales</taxon>
        <taxon>Vibrionaceae</taxon>
        <taxon>Photobacterium</taxon>
    </lineage>
</organism>
<dbReference type="RefSeq" id="WP_047874728.1">
    <property type="nucleotide sequence ID" value="NZ_BMYC01000004.1"/>
</dbReference>
<evidence type="ECO:0000313" key="2">
    <source>
        <dbReference type="EMBL" id="GAL03514.1"/>
    </source>
</evidence>